<dbReference type="AlphaFoldDB" id="A0A2T5M3H8"/>
<organism evidence="3 4">
    <name type="scientific">Aspergillus ochraceoroseus IBT 24754</name>
    <dbReference type="NCBI Taxonomy" id="1392256"/>
    <lineage>
        <taxon>Eukaryota</taxon>
        <taxon>Fungi</taxon>
        <taxon>Dikarya</taxon>
        <taxon>Ascomycota</taxon>
        <taxon>Pezizomycotina</taxon>
        <taxon>Eurotiomycetes</taxon>
        <taxon>Eurotiomycetidae</taxon>
        <taxon>Eurotiales</taxon>
        <taxon>Aspergillaceae</taxon>
        <taxon>Aspergillus</taxon>
        <taxon>Aspergillus subgen. Nidulantes</taxon>
    </lineage>
</organism>
<evidence type="ECO:0000313" key="3">
    <source>
        <dbReference type="EMBL" id="PTU23084.1"/>
    </source>
</evidence>
<evidence type="ECO:0000313" key="4">
    <source>
        <dbReference type="Proteomes" id="UP000244073"/>
    </source>
</evidence>
<gene>
    <name evidence="3" type="ORF">P175DRAFT_0157005</name>
</gene>
<sequence length="225" mass="24323">MFWTNYLLLVLPLLAPTASALSTARTWVKFYPHCPTPSPGSQVGDLDLDEQFAVGMNVHAGSCQAIPVPLAYAPAGRYVSVETDGFWLSPGETCRIALHELPGCVGEEALIQGDVQRWTTTTTTSAGVGSAGSALGECRERKLYGLSEIWMSMSCAKEEEEEEGGRKGGRKGKRKGSMVVHGPSINNMTMVTAFLNGTAPGAGNGTAPRRRLWQHTRRRLSLWGR</sequence>
<keyword evidence="2" id="KW-0732">Signal</keyword>
<dbReference type="OrthoDB" id="4503765at2759"/>
<dbReference type="VEuPathDB" id="FungiDB:P175DRAFT_0157005"/>
<evidence type="ECO:0000256" key="1">
    <source>
        <dbReference type="SAM" id="MobiDB-lite"/>
    </source>
</evidence>
<dbReference type="EMBL" id="MSFN02000002">
    <property type="protein sequence ID" value="PTU23084.1"/>
    <property type="molecule type" value="Genomic_DNA"/>
</dbReference>
<dbReference type="RefSeq" id="XP_040754476.1">
    <property type="nucleotide sequence ID" value="XM_040892467.1"/>
</dbReference>
<name>A0A2T5M3H8_9EURO</name>
<dbReference type="GeneID" id="63809349"/>
<feature type="chain" id="PRO_5015787502" description="Ubiquitin 3 binding protein But2 C-terminal domain-containing protein" evidence="2">
    <location>
        <begin position="21"/>
        <end position="225"/>
    </location>
</feature>
<proteinExistence type="predicted"/>
<feature type="compositionally biased region" description="Basic residues" evidence="1">
    <location>
        <begin position="167"/>
        <end position="176"/>
    </location>
</feature>
<evidence type="ECO:0000256" key="2">
    <source>
        <dbReference type="SAM" id="SignalP"/>
    </source>
</evidence>
<feature type="signal peptide" evidence="2">
    <location>
        <begin position="1"/>
        <end position="20"/>
    </location>
</feature>
<accession>A0A2T5M3H8</accession>
<feature type="region of interest" description="Disordered" evidence="1">
    <location>
        <begin position="157"/>
        <end position="178"/>
    </location>
</feature>
<reference evidence="3 4" key="1">
    <citation type="journal article" date="2018" name="Proc. Natl. Acad. Sci. U.S.A.">
        <title>Linking secondary metabolites to gene clusters through genome sequencing of six diverse Aspergillus species.</title>
        <authorList>
            <person name="Kaerboelling I."/>
            <person name="Vesth T.C."/>
            <person name="Frisvad J.C."/>
            <person name="Nybo J.L."/>
            <person name="Theobald S."/>
            <person name="Kuo A."/>
            <person name="Bowyer P."/>
            <person name="Matsuda Y."/>
            <person name="Mondo S."/>
            <person name="Lyhne E.K."/>
            <person name="Kogle M.E."/>
            <person name="Clum A."/>
            <person name="Lipzen A."/>
            <person name="Salamov A."/>
            <person name="Ngan C.Y."/>
            <person name="Daum C."/>
            <person name="Chiniquy J."/>
            <person name="Barry K."/>
            <person name="LaButti K."/>
            <person name="Haridas S."/>
            <person name="Simmons B.A."/>
            <person name="Magnuson J.K."/>
            <person name="Mortensen U.H."/>
            <person name="Larsen T.O."/>
            <person name="Grigoriev I.V."/>
            <person name="Baker S.E."/>
            <person name="Andersen M.R."/>
        </authorList>
    </citation>
    <scope>NUCLEOTIDE SEQUENCE [LARGE SCALE GENOMIC DNA]</scope>
    <source>
        <strain evidence="3 4">IBT 24754</strain>
    </source>
</reference>
<comment type="caution">
    <text evidence="3">The sequence shown here is derived from an EMBL/GenBank/DDBJ whole genome shotgun (WGS) entry which is preliminary data.</text>
</comment>
<protein>
    <recommendedName>
        <fullName evidence="5">Ubiquitin 3 binding protein But2 C-terminal domain-containing protein</fullName>
    </recommendedName>
</protein>
<evidence type="ECO:0008006" key="5">
    <source>
        <dbReference type="Google" id="ProtNLM"/>
    </source>
</evidence>
<dbReference type="Proteomes" id="UP000244073">
    <property type="component" value="Unassembled WGS sequence"/>
</dbReference>